<evidence type="ECO:0000256" key="4">
    <source>
        <dbReference type="ARBA" id="ARBA00022679"/>
    </source>
</evidence>
<evidence type="ECO:0000256" key="9">
    <source>
        <dbReference type="ARBA" id="ARBA00022842"/>
    </source>
</evidence>
<feature type="domain" description="HD" evidence="13">
    <location>
        <begin position="300"/>
        <end position="369"/>
    </location>
</feature>
<comment type="cofactor">
    <cofactor evidence="1">
        <name>Mg(2+)</name>
        <dbReference type="ChEBI" id="CHEBI:18420"/>
    </cofactor>
</comment>
<evidence type="ECO:0000313" key="15">
    <source>
        <dbReference type="EMBL" id="BAL57559.1"/>
    </source>
</evidence>
<dbReference type="CDD" id="cd05398">
    <property type="entry name" value="NT_ClassII-CCAase"/>
    <property type="match status" value="1"/>
</dbReference>
<reference evidence="15" key="2">
    <citation type="journal article" date="2012" name="PLoS ONE">
        <title>A Deeply Branching Thermophilic Bacterium with an Ancient Acetyl-CoA Pathway Dominates a Subsurface Ecosystem.</title>
        <authorList>
            <person name="Takami H."/>
            <person name="Noguchi H."/>
            <person name="Takaki Y."/>
            <person name="Uchiyama I."/>
            <person name="Toyoda A."/>
            <person name="Nishi S."/>
            <person name="Chee G.-J."/>
            <person name="Arai W."/>
            <person name="Nunoura T."/>
            <person name="Itoh T."/>
            <person name="Hattori M."/>
            <person name="Takai K."/>
        </authorList>
    </citation>
    <scope>NUCLEOTIDE SEQUENCE</scope>
</reference>
<evidence type="ECO:0000256" key="11">
    <source>
        <dbReference type="RuleBase" id="RU003953"/>
    </source>
</evidence>
<evidence type="ECO:0000256" key="8">
    <source>
        <dbReference type="ARBA" id="ARBA00022741"/>
    </source>
</evidence>
<dbReference type="AlphaFoldDB" id="H5SN23"/>
<dbReference type="Gene3D" id="3.30.460.10">
    <property type="entry name" value="Beta Polymerase, domain 2"/>
    <property type="match status" value="1"/>
</dbReference>
<evidence type="ECO:0000256" key="2">
    <source>
        <dbReference type="ARBA" id="ARBA00007265"/>
    </source>
</evidence>
<protein>
    <submittedName>
        <fullName evidence="15">Polynucleotide adenylyltransferase region</fullName>
    </submittedName>
</protein>
<keyword evidence="3" id="KW-0820">tRNA-binding</keyword>
<evidence type="ECO:0000259" key="14">
    <source>
        <dbReference type="Pfam" id="PF12627"/>
    </source>
</evidence>
<keyword evidence="5" id="KW-0819">tRNA processing</keyword>
<dbReference type="Gene3D" id="1.10.3090.10">
    <property type="entry name" value="cca-adding enzyme, domain 2"/>
    <property type="match status" value="1"/>
</dbReference>
<dbReference type="InterPro" id="IPR006674">
    <property type="entry name" value="HD_domain"/>
</dbReference>
<feature type="domain" description="tRNA nucleotidyltransferase/poly(A) polymerase RNA and SrmB- binding" evidence="14">
    <location>
        <begin position="175"/>
        <end position="235"/>
    </location>
</feature>
<name>H5SN23_9CHLR</name>
<keyword evidence="6 15" id="KW-0548">Nucleotidyltransferase</keyword>
<evidence type="ECO:0000256" key="6">
    <source>
        <dbReference type="ARBA" id="ARBA00022695"/>
    </source>
</evidence>
<evidence type="ECO:0000259" key="12">
    <source>
        <dbReference type="Pfam" id="PF01743"/>
    </source>
</evidence>
<dbReference type="PANTHER" id="PTHR47545:SF2">
    <property type="entry name" value="CC-ADDING TRNA NUCLEOTIDYLTRANSFERASE"/>
    <property type="match status" value="1"/>
</dbReference>
<gene>
    <name evidence="15" type="ORF">HGMM_F51E07C04</name>
</gene>
<dbReference type="GO" id="GO:0000166">
    <property type="term" value="F:nucleotide binding"/>
    <property type="evidence" value="ECO:0007669"/>
    <property type="project" value="UniProtKB-KW"/>
</dbReference>
<dbReference type="GO" id="GO:0016779">
    <property type="term" value="F:nucleotidyltransferase activity"/>
    <property type="evidence" value="ECO:0007669"/>
    <property type="project" value="UniProtKB-KW"/>
</dbReference>
<dbReference type="SUPFAM" id="SSF81301">
    <property type="entry name" value="Nucleotidyltransferase"/>
    <property type="match status" value="1"/>
</dbReference>
<accession>H5SN23</accession>
<dbReference type="EMBL" id="AP011779">
    <property type="protein sequence ID" value="BAL57559.1"/>
    <property type="molecule type" value="Genomic_DNA"/>
</dbReference>
<proteinExistence type="inferred from homology"/>
<evidence type="ECO:0000256" key="5">
    <source>
        <dbReference type="ARBA" id="ARBA00022694"/>
    </source>
</evidence>
<evidence type="ECO:0000256" key="1">
    <source>
        <dbReference type="ARBA" id="ARBA00001946"/>
    </source>
</evidence>
<dbReference type="PANTHER" id="PTHR47545">
    <property type="entry name" value="MULTIFUNCTIONAL CCA PROTEIN"/>
    <property type="match status" value="1"/>
</dbReference>
<evidence type="ECO:0000256" key="10">
    <source>
        <dbReference type="ARBA" id="ARBA00022884"/>
    </source>
</evidence>
<comment type="similarity">
    <text evidence="2 11">Belongs to the tRNA nucleotidyltransferase/poly(A) polymerase family.</text>
</comment>
<dbReference type="GO" id="GO:0008033">
    <property type="term" value="P:tRNA processing"/>
    <property type="evidence" value="ECO:0007669"/>
    <property type="project" value="UniProtKB-KW"/>
</dbReference>
<evidence type="ECO:0000259" key="13">
    <source>
        <dbReference type="Pfam" id="PF01966"/>
    </source>
</evidence>
<dbReference type="Pfam" id="PF01966">
    <property type="entry name" value="HD"/>
    <property type="match status" value="1"/>
</dbReference>
<dbReference type="InterPro" id="IPR043519">
    <property type="entry name" value="NT_sf"/>
</dbReference>
<dbReference type="Pfam" id="PF01743">
    <property type="entry name" value="PolyA_pol"/>
    <property type="match status" value="1"/>
</dbReference>
<dbReference type="Pfam" id="PF12627">
    <property type="entry name" value="PolyA_pol_RNAbd"/>
    <property type="match status" value="1"/>
</dbReference>
<dbReference type="GO" id="GO:0046872">
    <property type="term" value="F:metal ion binding"/>
    <property type="evidence" value="ECO:0007669"/>
    <property type="project" value="UniProtKB-KW"/>
</dbReference>
<dbReference type="InterPro" id="IPR002646">
    <property type="entry name" value="PolA_pol_head_dom"/>
</dbReference>
<keyword evidence="8" id="KW-0547">Nucleotide-binding</keyword>
<keyword evidence="7" id="KW-0479">Metal-binding</keyword>
<keyword evidence="10 11" id="KW-0694">RNA-binding</keyword>
<organism evidence="15">
    <name type="scientific">uncultured Chloroflexota bacterium</name>
    <dbReference type="NCBI Taxonomy" id="166587"/>
    <lineage>
        <taxon>Bacteria</taxon>
        <taxon>Bacillati</taxon>
        <taxon>Chloroflexota</taxon>
        <taxon>environmental samples</taxon>
    </lineage>
</organism>
<feature type="domain" description="Poly A polymerase head" evidence="12">
    <location>
        <begin position="30"/>
        <end position="149"/>
    </location>
</feature>
<keyword evidence="4 11" id="KW-0808">Transferase</keyword>
<dbReference type="SUPFAM" id="SSF81891">
    <property type="entry name" value="Poly A polymerase C-terminal region-like"/>
    <property type="match status" value="1"/>
</dbReference>
<evidence type="ECO:0000256" key="7">
    <source>
        <dbReference type="ARBA" id="ARBA00022723"/>
    </source>
</evidence>
<keyword evidence="9" id="KW-0460">Magnesium</keyword>
<dbReference type="InterPro" id="IPR032828">
    <property type="entry name" value="PolyA_RNA-bd"/>
</dbReference>
<dbReference type="GO" id="GO:0000049">
    <property type="term" value="F:tRNA binding"/>
    <property type="evidence" value="ECO:0007669"/>
    <property type="project" value="UniProtKB-KW"/>
</dbReference>
<dbReference type="InterPro" id="IPR050124">
    <property type="entry name" value="tRNA_CCA-adding_enzyme"/>
</dbReference>
<evidence type="ECO:0000256" key="3">
    <source>
        <dbReference type="ARBA" id="ARBA00022555"/>
    </source>
</evidence>
<reference evidence="15" key="1">
    <citation type="journal article" date="2005" name="Environ. Microbiol.">
        <title>Genetic and functional properties of uncultivated thermophilic crenarchaeotes from a subsurface gold mine as revealed by analysis of genome fragments.</title>
        <authorList>
            <person name="Nunoura T."/>
            <person name="Hirayama H."/>
            <person name="Takami H."/>
            <person name="Oida H."/>
            <person name="Nishi S."/>
            <person name="Shimamura S."/>
            <person name="Suzuki Y."/>
            <person name="Inagaki F."/>
            <person name="Takai K."/>
            <person name="Nealson K.H."/>
            <person name="Horikoshi K."/>
        </authorList>
    </citation>
    <scope>NUCLEOTIDE SEQUENCE</scope>
</reference>
<sequence>MKSAFEPGWLNRYPLLQKVVKILQTEQVEAYLVGGAVRDLLLEREEITDLDFAVPGDGLAVARRVADALPAAFYPLDVQRGTGRVVYNVSSARGSQKYYLDFATFRGPTLLADLADRDFTINAIALTLTDPPRLIDPLQGWQDLKTGQVKATSDTALTQDPVRVLRAIRLAVQFGFVIETQTRQALPQTAPRLASVSAERQRDELLKLLNTPAPDQAVRSLHYLGVLPHILPEIEATVGVSQAWPHYLDVFEHTLTALEAWMEMVETGFPDVSSRLQPQLIEYLQEPLAGNLSRQMLMPLAVLFHDSGKPLTRSEEDRPGRPPRIRFLGHEQESARLVRRAMVRLRFSTQATTFVQSVVAHHMRPLLLARRGRLSRRAIYRLFRDTEAGHAQAGVAVALHALADHRATYPPGQGRMAGQALRSVVDQLLSAYFEQYHQIVDPPPLLTGHELIAELGLKEGRLIGLLLTRLKEAQASGQIKNKTEAWTFIQQLLNSELKTKNGQTDNL</sequence>